<dbReference type="InterPro" id="IPR000172">
    <property type="entry name" value="GMC_OxRdtase_N"/>
</dbReference>
<feature type="domain" description="Glucose-methanol-choline oxidoreductase N-terminal" evidence="5">
    <location>
        <begin position="234"/>
        <end position="344"/>
    </location>
</feature>
<protein>
    <submittedName>
        <fullName evidence="7">Gluconate 2-dehydrogenase alpha chain</fullName>
    </submittedName>
</protein>
<name>A0A1H2AHX6_9BRAD</name>
<keyword evidence="2" id="KW-0285">Flavoprotein</keyword>
<evidence type="ECO:0000256" key="2">
    <source>
        <dbReference type="ARBA" id="ARBA00022630"/>
    </source>
</evidence>
<dbReference type="PANTHER" id="PTHR46056">
    <property type="entry name" value="LONG-CHAIN-ALCOHOL OXIDASE"/>
    <property type="match status" value="1"/>
</dbReference>
<sequence length="592" mass="64689">MAERRKRVDAVIIGYGWAGAIMAKTLTDAGLSVVALERGPARDTSPDFEYPRIADELKYGVRGDLWQPLAKETVTIRHSLNDVAAPYRKYGSFVLGNGVGGAGVHWNGQLWRASPEDLRLRSHIEERYGKSAIPQDMTIQDYPVTFEELEPHFDHFEKVCAVSGVAGNLRGSIRQGGNPFEGPRSDEFPTPPLPPIEVARLFEKATAELGYKAFPIPSANSSIAYTNPYGVRLGPCNLCGFCERFGCFLYSKASPQTSILPILVDRPNLEVRTGAYVTKILRDSSGKIATGALYVDDSGAEVEQPADLVILSAFQMHNVRLLLLSGIGVPYSPTTGEGLVGKNYAYQMCAQTAAYFSEDVEINPFIGAGSAGQRVIDEFNSDHFDHSGLGFIGGSQIFAGGTGGRPIDQMMLPPDVPHWGAGWKAGIRKHYRHSAPLGTLGTVMSYRDRYLSLDPTYKDAHGLPLLRITFDWHDNEYKMAAYSASKMEEIVRVMKPEKHATLVLRPGMAYDARIYQTTHTTGGAIIGTDPSNSVINRYSQSWDVSNLFIYGASAFPQNIGYNPTGLLAGLAYFSAAKIRDSYLKSPGPLVPA</sequence>
<dbReference type="Pfam" id="PF05199">
    <property type="entry name" value="GMC_oxred_C"/>
    <property type="match status" value="1"/>
</dbReference>
<evidence type="ECO:0000313" key="7">
    <source>
        <dbReference type="EMBL" id="SDT45437.1"/>
    </source>
</evidence>
<organism evidence="7 8">
    <name type="scientific">Bradyrhizobium canariense</name>
    <dbReference type="NCBI Taxonomy" id="255045"/>
    <lineage>
        <taxon>Bacteria</taxon>
        <taxon>Pseudomonadati</taxon>
        <taxon>Pseudomonadota</taxon>
        <taxon>Alphaproteobacteria</taxon>
        <taxon>Hyphomicrobiales</taxon>
        <taxon>Nitrobacteraceae</taxon>
        <taxon>Bradyrhizobium</taxon>
    </lineage>
</organism>
<dbReference type="Pfam" id="PF00732">
    <property type="entry name" value="GMC_oxred_N"/>
    <property type="match status" value="1"/>
</dbReference>
<reference evidence="8" key="1">
    <citation type="submission" date="2016-10" db="EMBL/GenBank/DDBJ databases">
        <authorList>
            <person name="Varghese N."/>
            <person name="Submissions S."/>
        </authorList>
    </citation>
    <scope>NUCLEOTIDE SEQUENCE [LARGE SCALE GENOMIC DNA]</scope>
    <source>
        <strain evidence="8">GAS369</strain>
    </source>
</reference>
<dbReference type="SUPFAM" id="SSF54373">
    <property type="entry name" value="FAD-linked reductases, C-terminal domain"/>
    <property type="match status" value="1"/>
</dbReference>
<dbReference type="GO" id="GO:0016614">
    <property type="term" value="F:oxidoreductase activity, acting on CH-OH group of donors"/>
    <property type="evidence" value="ECO:0007669"/>
    <property type="project" value="InterPro"/>
</dbReference>
<dbReference type="InterPro" id="IPR007867">
    <property type="entry name" value="GMC_OxRtase_C"/>
</dbReference>
<gene>
    <name evidence="7" type="ORF">SAMN05444158_6169</name>
</gene>
<dbReference type="Proteomes" id="UP000243904">
    <property type="component" value="Chromosome I"/>
</dbReference>
<proteinExistence type="inferred from homology"/>
<evidence type="ECO:0000259" key="6">
    <source>
        <dbReference type="Pfam" id="PF05199"/>
    </source>
</evidence>
<keyword evidence="4" id="KW-0560">Oxidoreductase</keyword>
<dbReference type="RefSeq" id="WP_146689976.1">
    <property type="nucleotide sequence ID" value="NZ_LT629750.1"/>
</dbReference>
<comment type="similarity">
    <text evidence="1">Belongs to the GMC oxidoreductase family.</text>
</comment>
<feature type="domain" description="Glucose-methanol-choline oxidoreductase C-terminal" evidence="6">
    <location>
        <begin position="451"/>
        <end position="571"/>
    </location>
</feature>
<evidence type="ECO:0000256" key="1">
    <source>
        <dbReference type="ARBA" id="ARBA00010790"/>
    </source>
</evidence>
<evidence type="ECO:0000259" key="5">
    <source>
        <dbReference type="Pfam" id="PF00732"/>
    </source>
</evidence>
<evidence type="ECO:0000256" key="3">
    <source>
        <dbReference type="ARBA" id="ARBA00022827"/>
    </source>
</evidence>
<dbReference type="AlphaFoldDB" id="A0A1H2AHX6"/>
<evidence type="ECO:0000256" key="4">
    <source>
        <dbReference type="ARBA" id="ARBA00023002"/>
    </source>
</evidence>
<keyword evidence="3" id="KW-0274">FAD</keyword>
<accession>A0A1H2AHX6</accession>
<dbReference type="Gene3D" id="3.50.50.60">
    <property type="entry name" value="FAD/NAD(P)-binding domain"/>
    <property type="match status" value="2"/>
</dbReference>
<dbReference type="SUPFAM" id="SSF51905">
    <property type="entry name" value="FAD/NAD(P)-binding domain"/>
    <property type="match status" value="1"/>
</dbReference>
<dbReference type="EMBL" id="LT629750">
    <property type="protein sequence ID" value="SDT45437.1"/>
    <property type="molecule type" value="Genomic_DNA"/>
</dbReference>
<dbReference type="InterPro" id="IPR036188">
    <property type="entry name" value="FAD/NAD-bd_sf"/>
</dbReference>
<evidence type="ECO:0000313" key="8">
    <source>
        <dbReference type="Proteomes" id="UP000243904"/>
    </source>
</evidence>
<dbReference type="GO" id="GO:0050660">
    <property type="term" value="F:flavin adenine dinucleotide binding"/>
    <property type="evidence" value="ECO:0007669"/>
    <property type="project" value="InterPro"/>
</dbReference>
<dbReference type="PANTHER" id="PTHR46056:SF12">
    <property type="entry name" value="LONG-CHAIN-ALCOHOL OXIDASE"/>
    <property type="match status" value="1"/>
</dbReference>
<keyword evidence="8" id="KW-1185">Reference proteome</keyword>